<reference evidence="4 5" key="1">
    <citation type="journal article" date="2021" name="Sci. Rep.">
        <title>The genome of the diatom Chaetoceros tenuissimus carries an ancient integrated fragment of an extant virus.</title>
        <authorList>
            <person name="Hongo Y."/>
            <person name="Kimura K."/>
            <person name="Takaki Y."/>
            <person name="Yoshida Y."/>
            <person name="Baba S."/>
            <person name="Kobayashi G."/>
            <person name="Nagasaki K."/>
            <person name="Hano T."/>
            <person name="Tomaru Y."/>
        </authorList>
    </citation>
    <scope>NUCLEOTIDE SEQUENCE [LARGE SCALE GENOMIC DNA]</scope>
    <source>
        <strain evidence="4 5">NIES-3715</strain>
    </source>
</reference>
<evidence type="ECO:0000256" key="1">
    <source>
        <dbReference type="SAM" id="Coils"/>
    </source>
</evidence>
<feature type="region of interest" description="Disordered" evidence="2">
    <location>
        <begin position="378"/>
        <end position="399"/>
    </location>
</feature>
<keyword evidence="1" id="KW-0175">Coiled coil</keyword>
<comment type="caution">
    <text evidence="4">The sequence shown here is derived from an EMBL/GenBank/DDBJ whole genome shotgun (WGS) entry which is preliminary data.</text>
</comment>
<evidence type="ECO:0008006" key="6">
    <source>
        <dbReference type="Google" id="ProtNLM"/>
    </source>
</evidence>
<name>A0AAD3H1E7_9STRA</name>
<feature type="chain" id="PRO_5042186554" description="Transmembrane protein" evidence="3">
    <location>
        <begin position="18"/>
        <end position="690"/>
    </location>
</feature>
<feature type="compositionally biased region" description="Polar residues" evidence="2">
    <location>
        <begin position="378"/>
        <end position="393"/>
    </location>
</feature>
<sequence length="690" mass="77886">MKHLILFFFTLLPVIHCRKTYQLFAIPAFTLDLSLTSPIQWSTDQSLTTRSQIQESVEAFLFSSFEEYLNEMGSSTTAVNALDSVELDVTIYNKDSLTLTADLIGDVLFLKDKVELLGLDLDQPFMNDMMQSILSSNLQDLLELLQLRISSVESIEHHAKVGYEYDAAPGTDNDPLTTFVSDTNVGGSTSEAVKGGSNAIVASMAVAMTVLAAALFVYVRKDNYRKSGQLLYDYEDNSYSSDDAYFADLKVDEEYRDEENGIQFIPVPAKIDENVADKKTRATLKEVTPKRYVQPANPFELIYGAAFSHRDAAKVARAHGTKLKKPRSKKVAGKRIPLKHEPLKPMQSISEDHEDGGHETSFIPQFVANFSSFIKENLQQQQQNGTDTSNGVQTEGEESKKDEMLVYRDFPRHDGTPCVMFTSTNDIEWKTDDDESSPLSPIMSPKKDFMLFDQSPKQEEKIDNFVDKLENLMLARSRQYEERRQLEKEMAERKKARLAEKNKQNEECKSLLDGTIEDQCEVDMVNDDQPTEGVLIPLEEVVSEETETEEHEVVALDVNDETTCENEMDEVNNVLIPLDEEDLNQDKNEFQKDELLSLQATVLPVASADTEAEINFNKSSEEDAEMVEICVDNEGTDLKTNEENHEDENSIEDSQKEILNCEDTDMDDVVSLESIVSDSTMEKELISESE</sequence>
<proteinExistence type="predicted"/>
<feature type="region of interest" description="Disordered" evidence="2">
    <location>
        <begin position="634"/>
        <end position="654"/>
    </location>
</feature>
<feature type="coiled-coil region" evidence="1">
    <location>
        <begin position="469"/>
        <end position="511"/>
    </location>
</feature>
<dbReference type="AlphaFoldDB" id="A0AAD3H1E7"/>
<evidence type="ECO:0000256" key="3">
    <source>
        <dbReference type="SAM" id="SignalP"/>
    </source>
</evidence>
<protein>
    <recommendedName>
        <fullName evidence="6">Transmembrane protein</fullName>
    </recommendedName>
</protein>
<evidence type="ECO:0000313" key="4">
    <source>
        <dbReference type="EMBL" id="GFH47027.1"/>
    </source>
</evidence>
<organism evidence="4 5">
    <name type="scientific">Chaetoceros tenuissimus</name>
    <dbReference type="NCBI Taxonomy" id="426638"/>
    <lineage>
        <taxon>Eukaryota</taxon>
        <taxon>Sar</taxon>
        <taxon>Stramenopiles</taxon>
        <taxon>Ochrophyta</taxon>
        <taxon>Bacillariophyta</taxon>
        <taxon>Coscinodiscophyceae</taxon>
        <taxon>Chaetocerotophycidae</taxon>
        <taxon>Chaetocerotales</taxon>
        <taxon>Chaetocerotaceae</taxon>
        <taxon>Chaetoceros</taxon>
    </lineage>
</organism>
<keyword evidence="5" id="KW-1185">Reference proteome</keyword>
<evidence type="ECO:0000256" key="2">
    <source>
        <dbReference type="SAM" id="MobiDB-lite"/>
    </source>
</evidence>
<evidence type="ECO:0000313" key="5">
    <source>
        <dbReference type="Proteomes" id="UP001054902"/>
    </source>
</evidence>
<dbReference type="Proteomes" id="UP001054902">
    <property type="component" value="Unassembled WGS sequence"/>
</dbReference>
<gene>
    <name evidence="4" type="ORF">CTEN210_03502</name>
</gene>
<keyword evidence="3" id="KW-0732">Signal</keyword>
<dbReference type="EMBL" id="BLLK01000022">
    <property type="protein sequence ID" value="GFH47027.1"/>
    <property type="molecule type" value="Genomic_DNA"/>
</dbReference>
<feature type="signal peptide" evidence="3">
    <location>
        <begin position="1"/>
        <end position="17"/>
    </location>
</feature>
<accession>A0AAD3H1E7</accession>